<evidence type="ECO:0000313" key="4">
    <source>
        <dbReference type="Proteomes" id="UP000190852"/>
    </source>
</evidence>
<dbReference type="SMART" id="SM00014">
    <property type="entry name" value="acidPPc"/>
    <property type="match status" value="1"/>
</dbReference>
<proteinExistence type="predicted"/>
<dbReference type="InterPro" id="IPR000326">
    <property type="entry name" value="PAP2/HPO"/>
</dbReference>
<evidence type="ECO:0000259" key="2">
    <source>
        <dbReference type="SMART" id="SM00014"/>
    </source>
</evidence>
<feature type="transmembrane region" description="Helical" evidence="1">
    <location>
        <begin position="62"/>
        <end position="81"/>
    </location>
</feature>
<name>A0A1T5A6R3_9BACT</name>
<keyword evidence="1" id="KW-0472">Membrane</keyword>
<keyword evidence="1" id="KW-1133">Transmembrane helix</keyword>
<dbReference type="PANTHER" id="PTHR14969:SF13">
    <property type="entry name" value="AT30094P"/>
    <property type="match status" value="1"/>
</dbReference>
<dbReference type="PANTHER" id="PTHR14969">
    <property type="entry name" value="SPHINGOSINE-1-PHOSPHATE PHOSPHOHYDROLASE"/>
    <property type="match status" value="1"/>
</dbReference>
<reference evidence="4" key="1">
    <citation type="submission" date="2017-02" db="EMBL/GenBank/DDBJ databases">
        <authorList>
            <person name="Varghese N."/>
            <person name="Submissions S."/>
        </authorList>
    </citation>
    <scope>NUCLEOTIDE SEQUENCE [LARGE SCALE GENOMIC DNA]</scope>
    <source>
        <strain evidence="4">DSM 24967</strain>
    </source>
</reference>
<keyword evidence="4" id="KW-1185">Reference proteome</keyword>
<gene>
    <name evidence="3" type="ORF">SAMN05660349_00489</name>
</gene>
<feature type="transmembrane region" description="Helical" evidence="1">
    <location>
        <begin position="185"/>
        <end position="203"/>
    </location>
</feature>
<evidence type="ECO:0000256" key="1">
    <source>
        <dbReference type="SAM" id="Phobius"/>
    </source>
</evidence>
<dbReference type="Pfam" id="PF01569">
    <property type="entry name" value="PAP2"/>
    <property type="match status" value="1"/>
</dbReference>
<dbReference type="InterPro" id="IPR036938">
    <property type="entry name" value="PAP2/HPO_sf"/>
</dbReference>
<keyword evidence="1" id="KW-0812">Transmembrane</keyword>
<feature type="domain" description="Phosphatidic acid phosphatase type 2/haloperoxidase" evidence="2">
    <location>
        <begin position="127"/>
        <end position="227"/>
    </location>
</feature>
<protein>
    <submittedName>
        <fullName evidence="3">PAP2 superfamily protein</fullName>
    </submittedName>
</protein>
<dbReference type="AlphaFoldDB" id="A0A1T5A6R3"/>
<evidence type="ECO:0000313" key="3">
    <source>
        <dbReference type="EMBL" id="SKB30606.1"/>
    </source>
</evidence>
<dbReference type="SUPFAM" id="SSF48317">
    <property type="entry name" value="Acid phosphatase/Vanadium-dependent haloperoxidase"/>
    <property type="match status" value="1"/>
</dbReference>
<dbReference type="Proteomes" id="UP000190852">
    <property type="component" value="Unassembled WGS sequence"/>
</dbReference>
<dbReference type="EMBL" id="FUYQ01000002">
    <property type="protein sequence ID" value="SKB30606.1"/>
    <property type="molecule type" value="Genomic_DNA"/>
</dbReference>
<organism evidence="3 4">
    <name type="scientific">Parabacteroides chartae</name>
    <dbReference type="NCBI Taxonomy" id="1037355"/>
    <lineage>
        <taxon>Bacteria</taxon>
        <taxon>Pseudomonadati</taxon>
        <taxon>Bacteroidota</taxon>
        <taxon>Bacteroidia</taxon>
        <taxon>Bacteroidales</taxon>
        <taxon>Tannerellaceae</taxon>
        <taxon>Parabacteroides</taxon>
    </lineage>
</organism>
<accession>A0A1T5A6R3</accession>
<dbReference type="CDD" id="cd03394">
    <property type="entry name" value="PAP2_like_5"/>
    <property type="match status" value="1"/>
</dbReference>
<sequence>MAGIYRHRTNRFIIILLCITLCIVSTTHGQVYEKNLKADSLSLKDSLPVTKTKYSKVPLKQFVLPATLIAVGAFGSSVDGMRDFHLISRKDSVSQIRIDDYLEWGMLGWVFMCDIVGKEKHSLADQFVLLAMAEGINAAAVHGLKNNIETTRPDGRPYSFPSGHTANAFLGAHMAYKEFKDISPVLAYSGYAIAGFVAASRVYNNRHWLADVAAGAGIGILSVELSYLIYFPIKNLITQKSGNKTANNLFLAPSIHKEGGGFYLSYRF</sequence>
<dbReference type="Gene3D" id="1.20.144.10">
    <property type="entry name" value="Phosphatidic acid phosphatase type 2/haloperoxidase"/>
    <property type="match status" value="1"/>
</dbReference>
<feature type="transmembrane region" description="Helical" evidence="1">
    <location>
        <begin position="209"/>
        <end position="230"/>
    </location>
</feature>